<comment type="caution">
    <text evidence="2">The sequence shown here is derived from an EMBL/GenBank/DDBJ whole genome shotgun (WGS) entry which is preliminary data.</text>
</comment>
<protein>
    <submittedName>
        <fullName evidence="2">Uncharacterized protein</fullName>
    </submittedName>
</protein>
<dbReference type="AlphaFoldDB" id="A0A0F9DMZ3"/>
<name>A0A0F9DMZ3_9ZZZZ</name>
<feature type="region of interest" description="Disordered" evidence="1">
    <location>
        <begin position="53"/>
        <end position="75"/>
    </location>
</feature>
<proteinExistence type="predicted"/>
<gene>
    <name evidence="2" type="ORF">LCGC14_2178430</name>
</gene>
<sequence length="75" mass="9022">MLFLIFERAPEYCLDCGNPWDLDTDRCSWWWCQWNSIRLDDLDGLRPGDREYPRSVPAQAGRRQMRRGEDCAWEP</sequence>
<organism evidence="2">
    <name type="scientific">marine sediment metagenome</name>
    <dbReference type="NCBI Taxonomy" id="412755"/>
    <lineage>
        <taxon>unclassified sequences</taxon>
        <taxon>metagenomes</taxon>
        <taxon>ecological metagenomes</taxon>
    </lineage>
</organism>
<feature type="compositionally biased region" description="Basic and acidic residues" evidence="1">
    <location>
        <begin position="66"/>
        <end position="75"/>
    </location>
</feature>
<reference evidence="2" key="1">
    <citation type="journal article" date="2015" name="Nature">
        <title>Complex archaea that bridge the gap between prokaryotes and eukaryotes.</title>
        <authorList>
            <person name="Spang A."/>
            <person name="Saw J.H."/>
            <person name="Jorgensen S.L."/>
            <person name="Zaremba-Niedzwiedzka K."/>
            <person name="Martijn J."/>
            <person name="Lind A.E."/>
            <person name="van Eijk R."/>
            <person name="Schleper C."/>
            <person name="Guy L."/>
            <person name="Ettema T.J."/>
        </authorList>
    </citation>
    <scope>NUCLEOTIDE SEQUENCE</scope>
</reference>
<evidence type="ECO:0000256" key="1">
    <source>
        <dbReference type="SAM" id="MobiDB-lite"/>
    </source>
</evidence>
<accession>A0A0F9DMZ3</accession>
<dbReference type="EMBL" id="LAZR01028279">
    <property type="protein sequence ID" value="KKL63103.1"/>
    <property type="molecule type" value="Genomic_DNA"/>
</dbReference>
<evidence type="ECO:0000313" key="2">
    <source>
        <dbReference type="EMBL" id="KKL63103.1"/>
    </source>
</evidence>